<feature type="transmembrane region" description="Helical" evidence="5">
    <location>
        <begin position="39"/>
        <end position="58"/>
    </location>
</feature>
<dbReference type="Proteomes" id="UP001155077">
    <property type="component" value="Unassembled WGS sequence"/>
</dbReference>
<organism evidence="6 7">
    <name type="scientific">Gramella jeungdoensis</name>
    <dbReference type="NCBI Taxonomy" id="708091"/>
    <lineage>
        <taxon>Bacteria</taxon>
        <taxon>Pseudomonadati</taxon>
        <taxon>Bacteroidota</taxon>
        <taxon>Flavobacteriia</taxon>
        <taxon>Flavobacteriales</taxon>
        <taxon>Flavobacteriaceae</taxon>
        <taxon>Christiangramia</taxon>
    </lineage>
</organism>
<evidence type="ECO:0000313" key="6">
    <source>
        <dbReference type="EMBL" id="MCM8567986.1"/>
    </source>
</evidence>
<dbReference type="RefSeq" id="WP_252110396.1">
    <property type="nucleotide sequence ID" value="NZ_JAMSCK010000001.1"/>
</dbReference>
<feature type="transmembrane region" description="Helical" evidence="5">
    <location>
        <begin position="79"/>
        <end position="100"/>
    </location>
</feature>
<keyword evidence="4 5" id="KW-0472">Membrane</keyword>
<evidence type="ECO:0000256" key="3">
    <source>
        <dbReference type="ARBA" id="ARBA00022989"/>
    </source>
</evidence>
<sequence>MRLQSRDFILVALQAILFVLYIFDLHILDLSFPSIAKNVALILSIFGVLIFMVAILQLNKNLSPFPSPRKNSQLVKNGLYKYVRHPIYSGILIALTGFAIYTSSGYRVMLTIVLYILFDIKSNYEEKLLTKRYKDYKEYRRKTGRFFPRF</sequence>
<feature type="transmembrane region" description="Helical" evidence="5">
    <location>
        <begin position="7"/>
        <end position="27"/>
    </location>
</feature>
<dbReference type="Gene3D" id="1.20.120.1630">
    <property type="match status" value="1"/>
</dbReference>
<keyword evidence="7" id="KW-1185">Reference proteome</keyword>
<evidence type="ECO:0000256" key="4">
    <source>
        <dbReference type="ARBA" id="ARBA00023136"/>
    </source>
</evidence>
<evidence type="ECO:0000313" key="7">
    <source>
        <dbReference type="Proteomes" id="UP001155077"/>
    </source>
</evidence>
<protein>
    <submittedName>
        <fullName evidence="6">Isoprenylcysteine carboxylmethyltransferase family protein</fullName>
    </submittedName>
</protein>
<reference evidence="6" key="1">
    <citation type="submission" date="2022-06" db="EMBL/GenBank/DDBJ databases">
        <title>Gramella sediminis sp. nov., isolated from deep-sea sediment of the Indian Ocean.</title>
        <authorList>
            <person name="Yang L."/>
        </authorList>
    </citation>
    <scope>NUCLEOTIDE SEQUENCE</scope>
    <source>
        <strain evidence="6">HMD3159</strain>
    </source>
</reference>
<evidence type="ECO:0000256" key="1">
    <source>
        <dbReference type="ARBA" id="ARBA00004127"/>
    </source>
</evidence>
<keyword evidence="3 5" id="KW-1133">Transmembrane helix</keyword>
<dbReference type="Pfam" id="PF04191">
    <property type="entry name" value="PEMT"/>
    <property type="match status" value="1"/>
</dbReference>
<evidence type="ECO:0000256" key="5">
    <source>
        <dbReference type="SAM" id="Phobius"/>
    </source>
</evidence>
<accession>A0ABT0YX09</accession>
<dbReference type="PANTHER" id="PTHR43847:SF1">
    <property type="entry name" value="BLL3993 PROTEIN"/>
    <property type="match status" value="1"/>
</dbReference>
<dbReference type="PANTHER" id="PTHR43847">
    <property type="entry name" value="BLL3993 PROTEIN"/>
    <property type="match status" value="1"/>
</dbReference>
<dbReference type="InterPro" id="IPR007318">
    <property type="entry name" value="Phopholipid_MeTrfase"/>
</dbReference>
<name>A0ABT0YX09_9FLAO</name>
<keyword evidence="2 5" id="KW-0812">Transmembrane</keyword>
<dbReference type="InterPro" id="IPR052527">
    <property type="entry name" value="Metal_cation-efflux_comp"/>
</dbReference>
<gene>
    <name evidence="6" type="ORF">NE848_01225</name>
</gene>
<comment type="subcellular location">
    <subcellularLocation>
        <location evidence="1">Endomembrane system</location>
        <topology evidence="1">Multi-pass membrane protein</topology>
    </subcellularLocation>
</comment>
<comment type="caution">
    <text evidence="6">The sequence shown here is derived from an EMBL/GenBank/DDBJ whole genome shotgun (WGS) entry which is preliminary data.</text>
</comment>
<proteinExistence type="predicted"/>
<dbReference type="EMBL" id="JAMSCK010000001">
    <property type="protein sequence ID" value="MCM8567986.1"/>
    <property type="molecule type" value="Genomic_DNA"/>
</dbReference>
<evidence type="ECO:0000256" key="2">
    <source>
        <dbReference type="ARBA" id="ARBA00022692"/>
    </source>
</evidence>